<dbReference type="EMBL" id="QXGH01000036">
    <property type="protein sequence ID" value="RHW24043.1"/>
    <property type="molecule type" value="Genomic_DNA"/>
</dbReference>
<proteinExistence type="predicted"/>
<sequence>MTQLHLHSTSRAEDAGFLAVRDTAAVARDAGLEYRIVGGQMVRLHVALAGVAEPTIRVTLDADLGVAAASARNPALCRPRIARLHPTNSIEPLHQDN</sequence>
<protein>
    <submittedName>
        <fullName evidence="1">Uncharacterized protein</fullName>
    </submittedName>
</protein>
<evidence type="ECO:0000313" key="1">
    <source>
        <dbReference type="EMBL" id="RHW24043.1"/>
    </source>
</evidence>
<accession>A0A417XUL8</accession>
<evidence type="ECO:0000313" key="2">
    <source>
        <dbReference type="Proteomes" id="UP000283644"/>
    </source>
</evidence>
<keyword evidence="2" id="KW-1185">Reference proteome</keyword>
<gene>
    <name evidence="1" type="ORF">D0Z08_26190</name>
</gene>
<dbReference type="AlphaFoldDB" id="A0A417XUL8"/>
<name>A0A417XUL8_9ACTN</name>
<organism evidence="1 2">
    <name type="scientific">Nocardioides immobilis</name>
    <dbReference type="NCBI Taxonomy" id="2049295"/>
    <lineage>
        <taxon>Bacteria</taxon>
        <taxon>Bacillati</taxon>
        <taxon>Actinomycetota</taxon>
        <taxon>Actinomycetes</taxon>
        <taxon>Propionibacteriales</taxon>
        <taxon>Nocardioidaceae</taxon>
        <taxon>Nocardioides</taxon>
    </lineage>
</organism>
<comment type="caution">
    <text evidence="1">The sequence shown here is derived from an EMBL/GenBank/DDBJ whole genome shotgun (WGS) entry which is preliminary data.</text>
</comment>
<reference evidence="1 2" key="1">
    <citation type="submission" date="2018-09" db="EMBL/GenBank/DDBJ databases">
        <title>Genome sequencing of Nocardioides immobilis CCTCC AB 2017083 for comparison to Nocardioides silvaticus.</title>
        <authorList>
            <person name="Li C."/>
            <person name="Wang G."/>
        </authorList>
    </citation>
    <scope>NUCLEOTIDE SEQUENCE [LARGE SCALE GENOMIC DNA]</scope>
    <source>
        <strain evidence="1 2">CCTCC AB 2017083</strain>
    </source>
</reference>
<dbReference type="Proteomes" id="UP000283644">
    <property type="component" value="Unassembled WGS sequence"/>
</dbReference>